<keyword evidence="2" id="KW-1277">Toxin-antitoxin system</keyword>
<geneLocation type="plasmid" evidence="3 4">
    <name>pTM2</name>
</geneLocation>
<keyword evidence="3" id="KW-0614">Plasmid</keyword>
<organism evidence="3 4">
    <name type="scientific">Tistrella mobilis (strain KA081020-065)</name>
    <dbReference type="NCBI Taxonomy" id="1110502"/>
    <lineage>
        <taxon>Bacteria</taxon>
        <taxon>Pseudomonadati</taxon>
        <taxon>Pseudomonadota</taxon>
        <taxon>Alphaproteobacteria</taxon>
        <taxon>Geminicoccales</taxon>
        <taxon>Geminicoccaceae</taxon>
        <taxon>Tistrella</taxon>
    </lineage>
</organism>
<dbReference type="EMBL" id="CP003238">
    <property type="protein sequence ID" value="AFK56255.1"/>
    <property type="molecule type" value="Genomic_DNA"/>
</dbReference>
<dbReference type="AlphaFoldDB" id="I3TU17"/>
<dbReference type="PANTHER" id="PTHR33755:SF6">
    <property type="entry name" value="PLASMID STABILIZATION SYSTEM PROTEIN"/>
    <property type="match status" value="1"/>
</dbReference>
<dbReference type="Proteomes" id="UP000005258">
    <property type="component" value="Plasmid pTM2"/>
</dbReference>
<protein>
    <submittedName>
        <fullName evidence="3">Addiction module antitoxin</fullName>
    </submittedName>
</protein>
<dbReference type="PANTHER" id="PTHR33755">
    <property type="entry name" value="TOXIN PARE1-RELATED"/>
    <property type="match status" value="1"/>
</dbReference>
<dbReference type="Pfam" id="PF05016">
    <property type="entry name" value="ParE_toxin"/>
    <property type="match status" value="1"/>
</dbReference>
<evidence type="ECO:0000313" key="4">
    <source>
        <dbReference type="Proteomes" id="UP000005258"/>
    </source>
</evidence>
<proteinExistence type="inferred from homology"/>
<dbReference type="Gene3D" id="3.30.2310.20">
    <property type="entry name" value="RelE-like"/>
    <property type="match status" value="1"/>
</dbReference>
<sequence>MGDHIARDNPRRAASFIRELRDVARRLGDTPHAYPTLPRYQHLGLRRRPWRDYLILYRVEEDRVLIVHVIHGARDYEDGLGDV</sequence>
<dbReference type="KEGG" id="tmo:TMO_b0247"/>
<gene>
    <name evidence="3" type="ordered locus">TMO_b0247</name>
</gene>
<evidence type="ECO:0000313" key="3">
    <source>
        <dbReference type="EMBL" id="AFK56255.1"/>
    </source>
</evidence>
<evidence type="ECO:0000256" key="1">
    <source>
        <dbReference type="ARBA" id="ARBA00006226"/>
    </source>
</evidence>
<dbReference type="InterPro" id="IPR051803">
    <property type="entry name" value="TA_system_RelE-like_toxin"/>
</dbReference>
<reference evidence="3 4" key="1">
    <citation type="journal article" date="2012" name="J. Am. Chem. Soc.">
        <title>Bacterial biosynthesis and maturation of the didemnin anti-cancer agents.</title>
        <authorList>
            <person name="Xu Y."/>
            <person name="Kersten R.D."/>
            <person name="Nam S.J."/>
            <person name="Lu L."/>
            <person name="Al-Suwailem A.M."/>
            <person name="Zheng H."/>
            <person name="Fenical W."/>
            <person name="Dorrestein P.C."/>
            <person name="Moore B.S."/>
            <person name="Qian P.Y."/>
        </authorList>
    </citation>
    <scope>NUCLEOTIDE SEQUENCE [LARGE SCALE GENOMIC DNA]</scope>
    <source>
        <strain evidence="3 4">KA081020-065</strain>
    </source>
</reference>
<name>I3TU17_TISMK</name>
<dbReference type="InterPro" id="IPR035093">
    <property type="entry name" value="RelE/ParE_toxin_dom_sf"/>
</dbReference>
<comment type="similarity">
    <text evidence="1">Belongs to the RelE toxin family.</text>
</comment>
<keyword evidence="4" id="KW-1185">Reference proteome</keyword>
<dbReference type="HOGENOM" id="CLU_147162_10_3_5"/>
<evidence type="ECO:0000256" key="2">
    <source>
        <dbReference type="ARBA" id="ARBA00022649"/>
    </source>
</evidence>
<dbReference type="InterPro" id="IPR007712">
    <property type="entry name" value="RelE/ParE_toxin"/>
</dbReference>
<accession>I3TU17</accession>